<dbReference type="InterPro" id="IPR024370">
    <property type="entry name" value="PBP_domain"/>
</dbReference>
<feature type="domain" description="HTH lysR-type" evidence="1">
    <location>
        <begin position="29"/>
        <end position="84"/>
    </location>
</feature>
<dbReference type="PANTHER" id="PTHR30432">
    <property type="entry name" value="TRANSCRIPTIONAL REGULATOR MODE"/>
    <property type="match status" value="1"/>
</dbReference>
<dbReference type="GO" id="GO:0003700">
    <property type="term" value="F:DNA-binding transcription factor activity"/>
    <property type="evidence" value="ECO:0007669"/>
    <property type="project" value="InterPro"/>
</dbReference>
<evidence type="ECO:0000259" key="1">
    <source>
        <dbReference type="Pfam" id="PF00126"/>
    </source>
</evidence>
<dbReference type="GeneID" id="99683708"/>
<dbReference type="AlphaFoldDB" id="A0A4R2LY07"/>
<dbReference type="Pfam" id="PF12727">
    <property type="entry name" value="PBP_like"/>
    <property type="match status" value="1"/>
</dbReference>
<dbReference type="PANTHER" id="PTHR30432:SF1">
    <property type="entry name" value="DNA-BINDING TRANSCRIPTIONAL DUAL REGULATOR MODE"/>
    <property type="match status" value="1"/>
</dbReference>
<dbReference type="InterPro" id="IPR000847">
    <property type="entry name" value="LysR_HTH_N"/>
</dbReference>
<feature type="domain" description="PBP" evidence="2">
    <location>
        <begin position="143"/>
        <end position="317"/>
    </location>
</feature>
<dbReference type="EMBL" id="SLXD01000017">
    <property type="protein sequence ID" value="TCO98389.1"/>
    <property type="molecule type" value="Genomic_DNA"/>
</dbReference>
<dbReference type="SUPFAM" id="SSF46785">
    <property type="entry name" value="Winged helix' DNA-binding domain"/>
    <property type="match status" value="1"/>
</dbReference>
<dbReference type="Gene3D" id="1.10.10.10">
    <property type="entry name" value="Winged helix-like DNA-binding domain superfamily/Winged helix DNA-binding domain"/>
    <property type="match status" value="1"/>
</dbReference>
<dbReference type="OrthoDB" id="9805928at2"/>
<gene>
    <name evidence="3" type="ORF">EV684_11734</name>
</gene>
<dbReference type="InterPro" id="IPR051815">
    <property type="entry name" value="Molybdate_resp_trans_reg"/>
</dbReference>
<accession>A0A4R2LY07</accession>
<evidence type="ECO:0000313" key="4">
    <source>
        <dbReference type="Proteomes" id="UP000295106"/>
    </source>
</evidence>
<comment type="caution">
    <text evidence="3">The sequence shown here is derived from an EMBL/GenBank/DDBJ whole genome shotgun (WGS) entry which is preliminary data.</text>
</comment>
<reference evidence="3 4" key="1">
    <citation type="submission" date="2019-03" db="EMBL/GenBank/DDBJ databases">
        <title>Genomic Encyclopedia of Type Strains, Phase IV (KMG-IV): sequencing the most valuable type-strain genomes for metagenomic binning, comparative biology and taxonomic classification.</title>
        <authorList>
            <person name="Goeker M."/>
        </authorList>
    </citation>
    <scope>NUCLEOTIDE SEQUENCE [LARGE SCALE GENOMIC DNA]</scope>
    <source>
        <strain evidence="3 4">DSM 1709</strain>
    </source>
</reference>
<dbReference type="InterPro" id="IPR036388">
    <property type="entry name" value="WH-like_DNA-bd_sf"/>
</dbReference>
<organism evidence="3 4">
    <name type="scientific">Rubrivivax gelatinosus</name>
    <name type="common">Rhodocyclus gelatinosus</name>
    <name type="synonym">Rhodopseudomonas gelatinosa</name>
    <dbReference type="NCBI Taxonomy" id="28068"/>
    <lineage>
        <taxon>Bacteria</taxon>
        <taxon>Pseudomonadati</taxon>
        <taxon>Pseudomonadota</taxon>
        <taxon>Betaproteobacteria</taxon>
        <taxon>Burkholderiales</taxon>
        <taxon>Sphaerotilaceae</taxon>
        <taxon>Rubrivivax</taxon>
    </lineage>
</organism>
<dbReference type="Gene3D" id="3.40.190.10">
    <property type="entry name" value="Periplasmic binding protein-like II"/>
    <property type="match status" value="1"/>
</dbReference>
<dbReference type="RefSeq" id="WP_132649415.1">
    <property type="nucleotide sequence ID" value="NZ_CP181386.1"/>
</dbReference>
<evidence type="ECO:0000313" key="3">
    <source>
        <dbReference type="EMBL" id="TCO98389.1"/>
    </source>
</evidence>
<name>A0A4R2LY07_RUBGE</name>
<dbReference type="Pfam" id="PF00126">
    <property type="entry name" value="HTH_1"/>
    <property type="match status" value="1"/>
</dbReference>
<dbReference type="InterPro" id="IPR036390">
    <property type="entry name" value="WH_DNA-bd_sf"/>
</dbReference>
<sequence length="347" mass="35752">MRPHGVHLHHGLETGHQQGGELSHPLFDLLAAVQASGSIQRAAASLGASYRHVWGALKRWESELGRPLVTWTQGHPAQLTPHAQALLARERLLRARHAPQIAALRADLERLFEYAAGDEALVLELPAVPDLALTLLRDAAIERHGLHLALQPRCSADALAALASGRSPVAAFALPQDAAAEPALAAPLAALAGGGFVVLLALRRTLGLMAPAQALPGGVAAVVEAGLRLAGRPPGSSAEIVWRRLCRRAGFAPPVPARVEPTHEAAATAVAQGLADAAFGCESAAAAQGLAFRPLAEDRLLLAAAAEAPEPPALAALRAAVADATWRQALSALPGVEPLPAATALAS</sequence>
<proteinExistence type="predicted"/>
<protein>
    <submittedName>
        <fullName evidence="3">Molybdate transport repressor ModE-like protein</fullName>
    </submittedName>
</protein>
<evidence type="ECO:0000259" key="2">
    <source>
        <dbReference type="Pfam" id="PF12727"/>
    </source>
</evidence>
<dbReference type="Proteomes" id="UP000295106">
    <property type="component" value="Unassembled WGS sequence"/>
</dbReference>